<keyword evidence="2" id="KW-1185">Reference proteome</keyword>
<sequence>MKNLSKSYKRYHRISKAERKRRNKARIIRIHPFTNFKDFYVDYIKRRKKTVILKPDNNFELLIYPKEVINFIANLKSLKNNDDISEILIDLDDVQNIDIGAISLLLSSVEELTLNNKLVSGSVPKNKNAYNFLLESGFFQNISKVNKRLTNNIKTRKNENKNLLLLGYSTTKGKGKIVGENIKLAMEALTGTKQHYRPIYTLIMEMNANSIEHAYYKGKDEKHWVLGINYKKNENKLYFTFTDNGLGILQQLNIRLDRRIKQLLKDRKFSNDLMLKNLFDKKYNSRFKTQNNRNRGLPIIQHQSVKNTVKNLICITNDVYLNLETKNSIILDREFSGTFYYWELDLILLQKDGEHFN</sequence>
<proteinExistence type="predicted"/>
<dbReference type="RefSeq" id="WP_257498569.1">
    <property type="nucleotide sequence ID" value="NZ_CP102382.1"/>
</dbReference>
<protein>
    <recommendedName>
        <fullName evidence="3">STAS domain-containing protein</fullName>
    </recommendedName>
</protein>
<evidence type="ECO:0008006" key="3">
    <source>
        <dbReference type="Google" id="ProtNLM"/>
    </source>
</evidence>
<dbReference type="EMBL" id="CP102382">
    <property type="protein sequence ID" value="UUV20666.1"/>
    <property type="molecule type" value="Genomic_DNA"/>
</dbReference>
<gene>
    <name evidence="1" type="ORF">NPX36_09985</name>
</gene>
<dbReference type="Proteomes" id="UP001317001">
    <property type="component" value="Chromosome"/>
</dbReference>
<organism evidence="1 2">
    <name type="scientific">Paenimyroides aestuarii</name>
    <dbReference type="NCBI Taxonomy" id="2968490"/>
    <lineage>
        <taxon>Bacteria</taxon>
        <taxon>Pseudomonadati</taxon>
        <taxon>Bacteroidota</taxon>
        <taxon>Flavobacteriia</taxon>
        <taxon>Flavobacteriales</taxon>
        <taxon>Flavobacteriaceae</taxon>
        <taxon>Paenimyroides</taxon>
    </lineage>
</organism>
<evidence type="ECO:0000313" key="1">
    <source>
        <dbReference type="EMBL" id="UUV20666.1"/>
    </source>
</evidence>
<name>A0ABY5NQ75_9FLAO</name>
<reference evidence="1 2" key="1">
    <citation type="submission" date="2022-08" db="EMBL/GenBank/DDBJ databases">
        <title>Myroides zhujiangensis sp. nov., a novel bacterium isolated from sediment in the Pearl River Estuary.</title>
        <authorList>
            <person name="Cui L."/>
        </authorList>
    </citation>
    <scope>NUCLEOTIDE SEQUENCE [LARGE SCALE GENOMIC DNA]</scope>
    <source>
        <strain evidence="1 2">SCSIO 72103</strain>
    </source>
</reference>
<evidence type="ECO:0000313" key="2">
    <source>
        <dbReference type="Proteomes" id="UP001317001"/>
    </source>
</evidence>
<accession>A0ABY5NQ75</accession>